<evidence type="ECO:0000256" key="1">
    <source>
        <dbReference type="SAM" id="Phobius"/>
    </source>
</evidence>
<evidence type="ECO:0000313" key="2">
    <source>
        <dbReference type="EMBL" id="CAI6368656.1"/>
    </source>
</evidence>
<keyword evidence="1" id="KW-0472">Membrane</keyword>
<feature type="transmembrane region" description="Helical" evidence="1">
    <location>
        <begin position="288"/>
        <end position="310"/>
    </location>
</feature>
<proteinExistence type="predicted"/>
<feature type="transmembrane region" description="Helical" evidence="1">
    <location>
        <begin position="40"/>
        <end position="62"/>
    </location>
</feature>
<keyword evidence="3" id="KW-1185">Reference proteome</keyword>
<dbReference type="AlphaFoldDB" id="A0AAV0XKL3"/>
<feature type="transmembrane region" description="Helical" evidence="1">
    <location>
        <begin position="9"/>
        <end position="28"/>
    </location>
</feature>
<dbReference type="EMBL" id="CARXXK010000005">
    <property type="protein sequence ID" value="CAI6368656.1"/>
    <property type="molecule type" value="Genomic_DNA"/>
</dbReference>
<reference evidence="2 3" key="1">
    <citation type="submission" date="2023-01" db="EMBL/GenBank/DDBJ databases">
        <authorList>
            <person name="Whitehead M."/>
        </authorList>
    </citation>
    <scope>NUCLEOTIDE SEQUENCE [LARGE SCALE GENOMIC DNA]</scope>
</reference>
<keyword evidence="1" id="KW-1133">Transmembrane helix</keyword>
<keyword evidence="1" id="KW-0812">Transmembrane</keyword>
<accession>A0AAV0XKL3</accession>
<evidence type="ECO:0000313" key="3">
    <source>
        <dbReference type="Proteomes" id="UP001160148"/>
    </source>
</evidence>
<evidence type="ECO:0008006" key="4">
    <source>
        <dbReference type="Google" id="ProtNLM"/>
    </source>
</evidence>
<feature type="transmembrane region" description="Helical" evidence="1">
    <location>
        <begin position="128"/>
        <end position="146"/>
    </location>
</feature>
<comment type="caution">
    <text evidence="2">The sequence shown here is derived from an EMBL/GenBank/DDBJ whole genome shotgun (WGS) entry which is preliminary data.</text>
</comment>
<organism evidence="2 3">
    <name type="scientific">Macrosiphum euphorbiae</name>
    <name type="common">potato aphid</name>
    <dbReference type="NCBI Taxonomy" id="13131"/>
    <lineage>
        <taxon>Eukaryota</taxon>
        <taxon>Metazoa</taxon>
        <taxon>Ecdysozoa</taxon>
        <taxon>Arthropoda</taxon>
        <taxon>Hexapoda</taxon>
        <taxon>Insecta</taxon>
        <taxon>Pterygota</taxon>
        <taxon>Neoptera</taxon>
        <taxon>Paraneoptera</taxon>
        <taxon>Hemiptera</taxon>
        <taxon>Sternorrhyncha</taxon>
        <taxon>Aphidomorpha</taxon>
        <taxon>Aphidoidea</taxon>
        <taxon>Aphididae</taxon>
        <taxon>Macrosiphini</taxon>
        <taxon>Macrosiphum</taxon>
    </lineage>
</organism>
<dbReference type="Proteomes" id="UP001160148">
    <property type="component" value="Unassembled WGS sequence"/>
</dbReference>
<name>A0AAV0XKL3_9HEMI</name>
<protein>
    <recommendedName>
        <fullName evidence="4">Gustatory receptor</fullName>
    </recommendedName>
</protein>
<sequence>MVINNNKMSVYWPITLFWKAFGVFPASVQGGRRNSNTSLPILSTMLLLASSLYALFAGPVVVCRIGEKCTSESIRILKQVYPGIANVTSMLSRIALSYSVMVGFDKYTETMECYETYSPTTVAEASRYKVFTAAAVCACLLLVIPVNGMRLWILWTDSVDPILAIVHYTFIYVQNLTMCCSETQFAEQCFMLYDKLKTVNDDVAVLGGPAGLARFSRHFRTTAGATPDAPGTAVAVTPPGAADGAAAAVAVREVQDPLDSVVAATVTVETLRIRHWLLREAISCLNRLFGVQLGMSVCALCVMSFFDIYYETFHVMGVYIMSDLIIYSWMLHYVVRYVGIVLMSHYTTKQVIHIIHIFYSYKT</sequence>
<gene>
    <name evidence="2" type="ORF">MEUPH1_LOCUS22989</name>
</gene>